<dbReference type="OrthoDB" id="3180400at2"/>
<dbReference type="CDD" id="cd03259">
    <property type="entry name" value="ABC_Carb_Solutes_like"/>
    <property type="match status" value="1"/>
</dbReference>
<dbReference type="InterPro" id="IPR050093">
    <property type="entry name" value="ABC_SmlMolc_Importer"/>
</dbReference>
<organism evidence="11 12">
    <name type="scientific">Nocardioides eburneiflavus</name>
    <dbReference type="NCBI Taxonomy" id="2518372"/>
    <lineage>
        <taxon>Bacteria</taxon>
        <taxon>Bacillati</taxon>
        <taxon>Actinomycetota</taxon>
        <taxon>Actinomycetes</taxon>
        <taxon>Propionibacteriales</taxon>
        <taxon>Nocardioidaceae</taxon>
        <taxon>Nocardioides</taxon>
    </lineage>
</organism>
<evidence type="ECO:0000259" key="10">
    <source>
        <dbReference type="PROSITE" id="PS50893"/>
    </source>
</evidence>
<name>A0A4Z1CFW0_9ACTN</name>
<dbReference type="InterPro" id="IPR017871">
    <property type="entry name" value="ABC_transporter-like_CS"/>
</dbReference>
<evidence type="ECO:0000256" key="9">
    <source>
        <dbReference type="ARBA" id="ARBA00066388"/>
    </source>
</evidence>
<dbReference type="InterPro" id="IPR013611">
    <property type="entry name" value="Transp-assoc_OB_typ2"/>
</dbReference>
<dbReference type="RefSeq" id="WP_135839068.1">
    <property type="nucleotide sequence ID" value="NZ_SRRO01000001.1"/>
</dbReference>
<dbReference type="GO" id="GO:0043190">
    <property type="term" value="C:ATP-binding cassette (ABC) transporter complex"/>
    <property type="evidence" value="ECO:0007669"/>
    <property type="project" value="InterPro"/>
</dbReference>
<proteinExistence type="predicted"/>
<dbReference type="PANTHER" id="PTHR42781">
    <property type="entry name" value="SPERMIDINE/PUTRESCINE IMPORT ATP-BINDING PROTEIN POTA"/>
    <property type="match status" value="1"/>
</dbReference>
<dbReference type="GO" id="GO:0016887">
    <property type="term" value="F:ATP hydrolysis activity"/>
    <property type="evidence" value="ECO:0007669"/>
    <property type="project" value="InterPro"/>
</dbReference>
<dbReference type="SMART" id="SM00382">
    <property type="entry name" value="AAA"/>
    <property type="match status" value="1"/>
</dbReference>
<keyword evidence="12" id="KW-1185">Reference proteome</keyword>
<evidence type="ECO:0000256" key="3">
    <source>
        <dbReference type="ARBA" id="ARBA00022496"/>
    </source>
</evidence>
<protein>
    <recommendedName>
        <fullName evidence="9">ABC-type quaternary amine transporter</fullName>
        <ecNumber evidence="9">7.6.2.9</ecNumber>
    </recommendedName>
</protein>
<dbReference type="Pfam" id="PF08402">
    <property type="entry name" value="TOBE_2"/>
    <property type="match status" value="1"/>
</dbReference>
<dbReference type="PANTHER" id="PTHR42781:SF4">
    <property type="entry name" value="SPERMIDINE_PUTRESCINE IMPORT ATP-BINDING PROTEIN POTA"/>
    <property type="match status" value="1"/>
</dbReference>
<dbReference type="GO" id="GO:0005524">
    <property type="term" value="F:ATP binding"/>
    <property type="evidence" value="ECO:0007669"/>
    <property type="project" value="UniProtKB-KW"/>
</dbReference>
<feature type="domain" description="ABC transporter" evidence="10">
    <location>
        <begin position="4"/>
        <end position="244"/>
    </location>
</feature>
<dbReference type="FunFam" id="3.40.50.300:FF:000425">
    <property type="entry name" value="Probable ABC transporter, ATP-binding subunit"/>
    <property type="match status" value="1"/>
</dbReference>
<keyword evidence="3" id="KW-0410">Iron transport</keyword>
<dbReference type="PROSITE" id="PS50893">
    <property type="entry name" value="ABC_TRANSPORTER_2"/>
    <property type="match status" value="1"/>
</dbReference>
<evidence type="ECO:0000313" key="12">
    <source>
        <dbReference type="Proteomes" id="UP000297496"/>
    </source>
</evidence>
<gene>
    <name evidence="11" type="ORF">EXE59_11720</name>
</gene>
<evidence type="ECO:0000256" key="4">
    <source>
        <dbReference type="ARBA" id="ARBA00022741"/>
    </source>
</evidence>
<comment type="caution">
    <text evidence="11">The sequence shown here is derived from an EMBL/GenBank/DDBJ whole genome shotgun (WGS) entry which is preliminary data.</text>
</comment>
<keyword evidence="4" id="KW-0547">Nucleotide-binding</keyword>
<evidence type="ECO:0000256" key="7">
    <source>
        <dbReference type="ARBA" id="ARBA00023065"/>
    </source>
</evidence>
<dbReference type="EC" id="7.6.2.9" evidence="9"/>
<dbReference type="PROSITE" id="PS00211">
    <property type="entry name" value="ABC_TRANSPORTER_1"/>
    <property type="match status" value="1"/>
</dbReference>
<dbReference type="Gene3D" id="3.40.50.300">
    <property type="entry name" value="P-loop containing nucleotide triphosphate hydrolases"/>
    <property type="match status" value="1"/>
</dbReference>
<sequence>MSSLTITGVTKAFGTGPEATRAVDDVTLHVPHGSFTTVLGPSGCGKTTLLRLIAGFLLPDAGSIAFGDTTVAGDGVRPVPPQSRHVGYVPQEGALFPHLDVAANIAFGLPAAARGSQEGRDRVTEMLDLVELPSHFRDRRPDELSGGQQQRVALARSLAPQPAVVLLDEPFSSLDASLRGTTATAVRRALAATNTTALLVTHDQNEALSLADQVAVMRGGRLVQSAPPSEVYLSPSDPQVAEFVGRAVVLPGTATDAHATCALGEVVLSEAATGPVALMIRPEQVYVDLAHADGVRGSVEEVSYYGHDCAVRVRLDDGTSVLARMAGVRHPSAGDIVHLRVTGLVRAYRPAGAP</sequence>
<evidence type="ECO:0000256" key="1">
    <source>
        <dbReference type="ARBA" id="ARBA00022448"/>
    </source>
</evidence>
<keyword evidence="8" id="KW-0472">Membrane</keyword>
<evidence type="ECO:0000256" key="5">
    <source>
        <dbReference type="ARBA" id="ARBA00022840"/>
    </source>
</evidence>
<dbReference type="InterPro" id="IPR008995">
    <property type="entry name" value="Mo/tungstate-bd_C_term_dom"/>
</dbReference>
<accession>A0A4Z1CFW0</accession>
<evidence type="ECO:0000256" key="8">
    <source>
        <dbReference type="ARBA" id="ARBA00023136"/>
    </source>
</evidence>
<dbReference type="InterPro" id="IPR003439">
    <property type="entry name" value="ABC_transporter-like_ATP-bd"/>
</dbReference>
<dbReference type="Proteomes" id="UP000297496">
    <property type="component" value="Unassembled WGS sequence"/>
</dbReference>
<reference evidence="11 12" key="1">
    <citation type="submission" date="2019-04" db="EMBL/GenBank/DDBJ databases">
        <title>Three New Species of Nocardioides, Nocardioides euryhalodurans sp. nov., Nocardioides seonyuensis sp. nov. and Nocardioides eburneoflavus sp. nov. Isolated from Soil.</title>
        <authorList>
            <person name="Roh S.G."/>
            <person name="Lee C."/>
            <person name="Kim M.-K."/>
            <person name="Kim S.B."/>
        </authorList>
    </citation>
    <scope>NUCLEOTIDE SEQUENCE [LARGE SCALE GENOMIC DNA]</scope>
    <source>
        <strain evidence="11 12">MMS17-SY213</strain>
    </source>
</reference>
<keyword evidence="5 11" id="KW-0067">ATP-binding</keyword>
<dbReference type="InterPro" id="IPR003593">
    <property type="entry name" value="AAA+_ATPase"/>
</dbReference>
<keyword evidence="2" id="KW-1003">Cell membrane</keyword>
<dbReference type="InterPro" id="IPR015853">
    <property type="entry name" value="ABC_transpr_FbpC"/>
</dbReference>
<dbReference type="GO" id="GO:0015418">
    <property type="term" value="F:ABC-type quaternary ammonium compound transporting activity"/>
    <property type="evidence" value="ECO:0007669"/>
    <property type="project" value="UniProtKB-EC"/>
</dbReference>
<keyword evidence="7" id="KW-0406">Ion transport</keyword>
<evidence type="ECO:0000256" key="6">
    <source>
        <dbReference type="ARBA" id="ARBA00023004"/>
    </source>
</evidence>
<dbReference type="SUPFAM" id="SSF50331">
    <property type="entry name" value="MOP-like"/>
    <property type="match status" value="1"/>
</dbReference>
<keyword evidence="6" id="KW-0408">Iron</keyword>
<keyword evidence="1" id="KW-0813">Transport</keyword>
<dbReference type="EMBL" id="SRRO01000001">
    <property type="protein sequence ID" value="TGN64558.1"/>
    <property type="molecule type" value="Genomic_DNA"/>
</dbReference>
<dbReference type="GO" id="GO:0015408">
    <property type="term" value="F:ABC-type ferric iron transporter activity"/>
    <property type="evidence" value="ECO:0007669"/>
    <property type="project" value="InterPro"/>
</dbReference>
<dbReference type="AlphaFoldDB" id="A0A4Z1CFW0"/>
<dbReference type="SUPFAM" id="SSF52540">
    <property type="entry name" value="P-loop containing nucleoside triphosphate hydrolases"/>
    <property type="match status" value="1"/>
</dbReference>
<evidence type="ECO:0000256" key="2">
    <source>
        <dbReference type="ARBA" id="ARBA00022475"/>
    </source>
</evidence>
<evidence type="ECO:0000313" key="11">
    <source>
        <dbReference type="EMBL" id="TGN64558.1"/>
    </source>
</evidence>
<dbReference type="InterPro" id="IPR027417">
    <property type="entry name" value="P-loop_NTPase"/>
</dbReference>
<dbReference type="Pfam" id="PF00005">
    <property type="entry name" value="ABC_tran"/>
    <property type="match status" value="1"/>
</dbReference>